<organism evidence="1 2">
    <name type="scientific">Rhizobium leguminosarum</name>
    <dbReference type="NCBI Taxonomy" id="384"/>
    <lineage>
        <taxon>Bacteria</taxon>
        <taxon>Pseudomonadati</taxon>
        <taxon>Pseudomonadota</taxon>
        <taxon>Alphaproteobacteria</taxon>
        <taxon>Hyphomicrobiales</taxon>
        <taxon>Rhizobiaceae</taxon>
        <taxon>Rhizobium/Agrobacterium group</taxon>
        <taxon>Rhizobium</taxon>
    </lineage>
</organism>
<reference evidence="1 2" key="1">
    <citation type="submission" date="2018-07" db="EMBL/GenBank/DDBJ databases">
        <title>Rhizobium leguminosarum strain:ATCC 14479 Genome sequencing and assembly.</title>
        <authorList>
            <person name="Chakraborty R."/>
        </authorList>
    </citation>
    <scope>NUCLEOTIDE SEQUENCE [LARGE SCALE GENOMIC DNA]</scope>
    <source>
        <strain evidence="1 2">ATCC 14479</strain>
    </source>
</reference>
<dbReference type="EMBL" id="CP030760">
    <property type="protein sequence ID" value="AXA40007.1"/>
    <property type="molecule type" value="Genomic_DNA"/>
</dbReference>
<name>A0A2Z4YF57_RHILE</name>
<dbReference type="Proteomes" id="UP000251166">
    <property type="component" value="Chromosome"/>
</dbReference>
<evidence type="ECO:0000313" key="1">
    <source>
        <dbReference type="EMBL" id="AXA40007.1"/>
    </source>
</evidence>
<proteinExistence type="predicted"/>
<evidence type="ECO:0000313" key="2">
    <source>
        <dbReference type="Proteomes" id="UP000251166"/>
    </source>
</evidence>
<protein>
    <submittedName>
        <fullName evidence="1">Uncharacterized protein</fullName>
    </submittedName>
</protein>
<dbReference type="AlphaFoldDB" id="A0A2Z4YF57"/>
<sequence length="38" mass="4164">MWKSVATPKGSFDGGLRVGNPATYLNIIEYSIARYSIS</sequence>
<gene>
    <name evidence="1" type="ORF">DLJ82_2415</name>
</gene>
<accession>A0A2Z4YF57</accession>